<dbReference type="VEuPathDB" id="FungiDB:MYCTH_2119478"/>
<dbReference type="OMA" id="GENWIEM"/>
<organism evidence="3 4">
    <name type="scientific">Thermothelomyces thermophilus (strain ATCC 42464 / BCRC 31852 / DSM 1799)</name>
    <name type="common">Sporotrichum thermophile</name>
    <dbReference type="NCBI Taxonomy" id="573729"/>
    <lineage>
        <taxon>Eukaryota</taxon>
        <taxon>Fungi</taxon>
        <taxon>Dikarya</taxon>
        <taxon>Ascomycota</taxon>
        <taxon>Pezizomycotina</taxon>
        <taxon>Sordariomycetes</taxon>
        <taxon>Sordariomycetidae</taxon>
        <taxon>Sordariales</taxon>
        <taxon>Chaetomiaceae</taxon>
        <taxon>Thermothelomyces</taxon>
    </lineage>
</organism>
<feature type="compositionally biased region" description="Polar residues" evidence="1">
    <location>
        <begin position="17"/>
        <end position="26"/>
    </location>
</feature>
<dbReference type="OrthoDB" id="4571338at2759"/>
<dbReference type="GeneID" id="11514392"/>
<evidence type="ECO:0000313" key="3">
    <source>
        <dbReference type="EMBL" id="AEO59204.1"/>
    </source>
</evidence>
<evidence type="ECO:0000256" key="1">
    <source>
        <dbReference type="SAM" id="MobiDB-lite"/>
    </source>
</evidence>
<accession>G2QFH5</accession>
<gene>
    <name evidence="3" type="ORF">MYCTH_2119478</name>
</gene>
<feature type="region of interest" description="Disordered" evidence="1">
    <location>
        <begin position="459"/>
        <end position="483"/>
    </location>
</feature>
<proteinExistence type="predicted"/>
<dbReference type="eggNOG" id="ENOG502T8A3">
    <property type="taxonomic scope" value="Eukaryota"/>
</dbReference>
<reference evidence="3 4" key="1">
    <citation type="journal article" date="2011" name="Nat. Biotechnol.">
        <title>Comparative genomic analysis of the thermophilic biomass-degrading fungi Myceliophthora thermophila and Thielavia terrestris.</title>
        <authorList>
            <person name="Berka R.M."/>
            <person name="Grigoriev I.V."/>
            <person name="Otillar R."/>
            <person name="Salamov A."/>
            <person name="Grimwood J."/>
            <person name="Reid I."/>
            <person name="Ishmael N."/>
            <person name="John T."/>
            <person name="Darmond C."/>
            <person name="Moisan M.-C."/>
            <person name="Henrissat B."/>
            <person name="Coutinho P.M."/>
            <person name="Lombard V."/>
            <person name="Natvig D.O."/>
            <person name="Lindquist E."/>
            <person name="Schmutz J."/>
            <person name="Lucas S."/>
            <person name="Harris P."/>
            <person name="Powlowski J."/>
            <person name="Bellemare A."/>
            <person name="Taylor D."/>
            <person name="Butler G."/>
            <person name="de Vries R.P."/>
            <person name="Allijn I.E."/>
            <person name="van den Brink J."/>
            <person name="Ushinsky S."/>
            <person name="Storms R."/>
            <person name="Powell A.J."/>
            <person name="Paulsen I.T."/>
            <person name="Elbourne L.D.H."/>
            <person name="Baker S.E."/>
            <person name="Magnuson J."/>
            <person name="LaBoissiere S."/>
            <person name="Clutterbuck A.J."/>
            <person name="Martinez D."/>
            <person name="Wogulis M."/>
            <person name="de Leon A.L."/>
            <person name="Rey M.W."/>
            <person name="Tsang A."/>
        </authorList>
    </citation>
    <scope>NUCLEOTIDE SEQUENCE [LARGE SCALE GENOMIC DNA]</scope>
    <source>
        <strain evidence="4">ATCC 42464 / BCRC 31852 / DSM 1799</strain>
    </source>
</reference>
<dbReference type="RefSeq" id="XP_003664449.1">
    <property type="nucleotide sequence ID" value="XM_003664401.1"/>
</dbReference>
<feature type="region of interest" description="Disordered" evidence="1">
    <location>
        <begin position="507"/>
        <end position="599"/>
    </location>
</feature>
<dbReference type="EMBL" id="CP003005">
    <property type="protein sequence ID" value="AEO59204.1"/>
    <property type="molecule type" value="Genomic_DNA"/>
</dbReference>
<protein>
    <recommendedName>
        <fullName evidence="5">SMODS and SLOG-associating 2TM effector domain-containing protein</fullName>
    </recommendedName>
</protein>
<evidence type="ECO:0008006" key="5">
    <source>
        <dbReference type="Google" id="ProtNLM"/>
    </source>
</evidence>
<keyword evidence="2" id="KW-1133">Transmembrane helix</keyword>
<feature type="transmembrane region" description="Helical" evidence="2">
    <location>
        <begin position="379"/>
        <end position="403"/>
    </location>
</feature>
<feature type="region of interest" description="Disordered" evidence="1">
    <location>
        <begin position="619"/>
        <end position="648"/>
    </location>
</feature>
<feature type="transmembrane region" description="Helical" evidence="2">
    <location>
        <begin position="415"/>
        <end position="438"/>
    </location>
</feature>
<evidence type="ECO:0000313" key="4">
    <source>
        <dbReference type="Proteomes" id="UP000007322"/>
    </source>
</evidence>
<evidence type="ECO:0000256" key="2">
    <source>
        <dbReference type="SAM" id="Phobius"/>
    </source>
</evidence>
<feature type="compositionally biased region" description="Polar residues" evidence="1">
    <location>
        <begin position="543"/>
        <end position="560"/>
    </location>
</feature>
<name>G2QFH5_THET4</name>
<dbReference type="KEGG" id="mtm:MYCTH_2119478"/>
<keyword evidence="2" id="KW-0472">Membrane</keyword>
<dbReference type="HOGENOM" id="CLU_405540_0_0_1"/>
<sequence>MEPLDRVSKTPTRIPRPTSTAASPRTPSIRAVPYSAITRVRTASMMEGSYSPLSWPFPRTGDCSSPYERVNFASRDHSATAKQPDNGKDTDVRTMCRNGSTTLQPQAAAPVSSRATTVETLHTVQYGLSRTNRRASPSLDFVETQICEPRNGGSIDTGLTSAGAHGLQPMADLPERPMTPTPYSVLRKVSEVSESGNAGDGDSTHRQSATLTTQGPVNAICLKPQGVIGDAACIPVPRDEQGRVISFLHPPFKTGNPRSDPHRARLFTAPNNSTRAERESSDDGAITNKPGATTVPGLKSLGTAKYAPTARPPSRSGSTYSRRPMTLQSEIPDLESLRLGPRIRHSRLPLSPSMAVNGVRSVPESTKKLWTAVGRSRKIMLASAVLLELSILNVVAGVTAVATSYIEHGHVATGLAAWAAVSGVFTLTSGAMLGLAFLRYRKMNKELVSGESWIEMHLRSRPLPPRPQSEERRQDNGATEAWNRFVQDHEQLRRYVELLESRIGALEEGQPNVGQGHKEPDTDANGGGSNAPSGKMERALDTPRTTADSGSRTGNGTPKTSRSKIGDSLSRRQLLQPDDSVAEHESWQGGNGEATISKSDTKASIITELCEAVTEGYSPLSEQMPAGSPQLPQTPDKCTPSGQPRGNAFYHLALPGRATTPRRLEHFVDDSGSSKRDI</sequence>
<keyword evidence="2" id="KW-0812">Transmembrane</keyword>
<feature type="region of interest" description="Disordered" evidence="1">
    <location>
        <begin position="1"/>
        <end position="28"/>
    </location>
</feature>
<feature type="region of interest" description="Disordered" evidence="1">
    <location>
        <begin position="252"/>
        <end position="322"/>
    </location>
</feature>
<keyword evidence="4" id="KW-1185">Reference proteome</keyword>
<dbReference type="AlphaFoldDB" id="G2QFH5"/>
<dbReference type="InParanoid" id="G2QFH5"/>
<dbReference type="Proteomes" id="UP000007322">
    <property type="component" value="Chromosome 4"/>
</dbReference>